<evidence type="ECO:0000256" key="2">
    <source>
        <dbReference type="SAM" id="MobiDB-lite"/>
    </source>
</evidence>
<feature type="compositionally biased region" description="Polar residues" evidence="2">
    <location>
        <begin position="403"/>
        <end position="412"/>
    </location>
</feature>
<accession>A0A507FGL0</accession>
<dbReference type="AlphaFoldDB" id="A0A507FGL0"/>
<feature type="region of interest" description="Disordered" evidence="2">
    <location>
        <begin position="213"/>
        <end position="239"/>
    </location>
</feature>
<dbReference type="SUPFAM" id="SSF49265">
    <property type="entry name" value="Fibronectin type III"/>
    <property type="match status" value="1"/>
</dbReference>
<feature type="region of interest" description="Disordered" evidence="2">
    <location>
        <begin position="499"/>
        <end position="576"/>
    </location>
</feature>
<evidence type="ECO:0000256" key="1">
    <source>
        <dbReference type="SAM" id="Coils"/>
    </source>
</evidence>
<feature type="transmembrane region" description="Helical" evidence="3">
    <location>
        <begin position="74"/>
        <end position="100"/>
    </location>
</feature>
<evidence type="ECO:0000256" key="3">
    <source>
        <dbReference type="SAM" id="Phobius"/>
    </source>
</evidence>
<proteinExistence type="predicted"/>
<protein>
    <recommendedName>
        <fullName evidence="6">Fibronectin type-III domain-containing protein</fullName>
    </recommendedName>
</protein>
<name>A0A507FGL0_9FUNG</name>
<dbReference type="EMBL" id="QEAP01000083">
    <property type="protein sequence ID" value="TPX75384.1"/>
    <property type="molecule type" value="Genomic_DNA"/>
</dbReference>
<keyword evidence="3" id="KW-1133">Transmembrane helix</keyword>
<dbReference type="InterPro" id="IPR003961">
    <property type="entry name" value="FN3_dom"/>
</dbReference>
<dbReference type="Gene3D" id="2.60.40.10">
    <property type="entry name" value="Immunoglobulins"/>
    <property type="match status" value="1"/>
</dbReference>
<keyword evidence="3" id="KW-0812">Transmembrane</keyword>
<dbReference type="Proteomes" id="UP000320333">
    <property type="component" value="Unassembled WGS sequence"/>
</dbReference>
<feature type="coiled-coil region" evidence="1">
    <location>
        <begin position="637"/>
        <end position="667"/>
    </location>
</feature>
<dbReference type="STRING" id="246404.A0A507FGL0"/>
<feature type="coiled-coil region" evidence="1">
    <location>
        <begin position="693"/>
        <end position="731"/>
    </location>
</feature>
<evidence type="ECO:0000313" key="4">
    <source>
        <dbReference type="EMBL" id="TPX75384.1"/>
    </source>
</evidence>
<keyword evidence="5" id="KW-1185">Reference proteome</keyword>
<comment type="caution">
    <text evidence="4">The sequence shown here is derived from an EMBL/GenBank/DDBJ whole genome shotgun (WGS) entry which is preliminary data.</text>
</comment>
<dbReference type="CDD" id="cd00063">
    <property type="entry name" value="FN3"/>
    <property type="match status" value="1"/>
</dbReference>
<sequence length="1032" mass="112853">MSLPTQAPDYRRRLNTRVSQRSDPGTTAAVDAKVAEEAPANLNITVRSSAPLGSISYSSVSECLNQNGKAVRIVLAWLLMTNMNIIFDFPIEWFYFLAFTFHVTTKYYRTKFHVFCLLAFGTFMLDFAVLRYLSFKTTAVVATAMIQIILISGTMKEFGLLTPSIEGTMGVIVVLFFIALRFAIWDVSPINSTYIPSFTESVSNGISADHQTMWSSPSLSSTPLQSAAPPPLQQQQQTTNNTASKAPLSLLNILHPLAVHCTSFALMYTSWKLFVTLSTNFDLVCQFFGCVSPQAPSLLVEEITARSVRISWGQSKAARMKALEECGMVLGLAGPFGVGVPPSNAGPCGGGAGGGGGGVPSLSAGDREVNDRAVNCASLVANGGGFRKGSTSRGGASRGKVGNNLTSTSSNDKNAEASEESERENDDRSLFLDDRFKYASPRKYVIEVGGKIIGDTAKNEQSIDIKGLQPGVLYNIRVWAVGAKNMTAVSKTVTVKTLERKGDSDSEPKRVKSVHVQTTGPPQPLNTPIPSESEAKPTFTAANTPKDAINQATSTTNPMHDLDPSETDSTSDQTDQEQRITKEMSRLTAAIESTQRLQSEFEKQLCEITNDHDARMDALTRTLDTVRAERKRTEPHRTALKLELKRLEELKRHSESKRAKVEHALNAAKAEGERVSVEILRGEKESVSLGADIVRAQARAKLEEEAFDRKKKELDEQVSRIKEELMSVDAMRSKAKKTEESIRNEIRVKEAVIAGIQTETATLEQTPTQKLNDVEELEKKLEEDLRIWSEIHEKLVAEYTMSRAVLKEEKRVKEVLLQELVRSRSRQPHHSSVTTHSITEGLDAPVRQGTKIRLLQGDLNSHMFPSAPSLFAEPASSAIPPSMLQSMSSASGGISGVPNGATSLPHHQHLNYHMQQDQQIPLMEPILFFEPNPLQTPPGLAQPYDVMGSQLPMTHGSMNKGFSSSSLIHSSPTEPPGLAGFSYTQLPYGKISPTIQPLAQSLTHSHSLTSEQGDEIERAVANSLLGEINGFS</sequence>
<organism evidence="4 5">
    <name type="scientific">Chytriomyces confervae</name>
    <dbReference type="NCBI Taxonomy" id="246404"/>
    <lineage>
        <taxon>Eukaryota</taxon>
        <taxon>Fungi</taxon>
        <taxon>Fungi incertae sedis</taxon>
        <taxon>Chytridiomycota</taxon>
        <taxon>Chytridiomycota incertae sedis</taxon>
        <taxon>Chytridiomycetes</taxon>
        <taxon>Chytridiales</taxon>
        <taxon>Chytriomycetaceae</taxon>
        <taxon>Chytriomyces</taxon>
    </lineage>
</organism>
<evidence type="ECO:0000313" key="5">
    <source>
        <dbReference type="Proteomes" id="UP000320333"/>
    </source>
</evidence>
<feature type="compositionally biased region" description="Basic and acidic residues" evidence="2">
    <location>
        <begin position="499"/>
        <end position="510"/>
    </location>
</feature>
<feature type="compositionally biased region" description="Low complexity" evidence="2">
    <location>
        <begin position="215"/>
        <end position="239"/>
    </location>
</feature>
<dbReference type="OrthoDB" id="5572782at2759"/>
<evidence type="ECO:0008006" key="6">
    <source>
        <dbReference type="Google" id="ProtNLM"/>
    </source>
</evidence>
<dbReference type="InterPro" id="IPR036116">
    <property type="entry name" value="FN3_sf"/>
</dbReference>
<gene>
    <name evidence="4" type="ORF">CcCBS67573_g03360</name>
</gene>
<dbReference type="InterPro" id="IPR013783">
    <property type="entry name" value="Ig-like_fold"/>
</dbReference>
<reference evidence="4 5" key="1">
    <citation type="journal article" date="2019" name="Sci. Rep.">
        <title>Comparative genomics of chytrid fungi reveal insights into the obligate biotrophic and pathogenic lifestyle of Synchytrium endobioticum.</title>
        <authorList>
            <person name="van de Vossenberg B.T.L.H."/>
            <person name="Warris S."/>
            <person name="Nguyen H.D.T."/>
            <person name="van Gent-Pelzer M.P.E."/>
            <person name="Joly D.L."/>
            <person name="van de Geest H.C."/>
            <person name="Bonants P.J.M."/>
            <person name="Smith D.S."/>
            <person name="Levesque C.A."/>
            <person name="van der Lee T.A.J."/>
        </authorList>
    </citation>
    <scope>NUCLEOTIDE SEQUENCE [LARGE SCALE GENOMIC DNA]</scope>
    <source>
        <strain evidence="4 5">CBS 675.73</strain>
    </source>
</reference>
<feature type="region of interest" description="Disordered" evidence="2">
    <location>
        <begin position="387"/>
        <end position="428"/>
    </location>
</feature>
<feature type="transmembrane region" description="Helical" evidence="3">
    <location>
        <begin position="167"/>
        <end position="185"/>
    </location>
</feature>
<keyword evidence="1" id="KW-0175">Coiled coil</keyword>
<keyword evidence="3" id="KW-0472">Membrane</keyword>
<feature type="transmembrane region" description="Helical" evidence="3">
    <location>
        <begin position="112"/>
        <end position="133"/>
    </location>
</feature>